<dbReference type="PANTHER" id="PTHR15622">
    <property type="entry name" value="WD40 REPEAT PROTEIN"/>
    <property type="match status" value="1"/>
</dbReference>
<gene>
    <name evidence="6" type="ORF">K466DRAFT_564370</name>
</gene>
<dbReference type="InterPro" id="IPR015943">
    <property type="entry name" value="WD40/YVTN_repeat-like_dom_sf"/>
</dbReference>
<dbReference type="InParanoid" id="A0A5C3PJH0"/>
<feature type="repeat" description="WD" evidence="4">
    <location>
        <begin position="511"/>
        <end position="552"/>
    </location>
</feature>
<evidence type="ECO:0000256" key="4">
    <source>
        <dbReference type="PROSITE-ProRule" id="PRU00221"/>
    </source>
</evidence>
<dbReference type="PROSITE" id="PS00678">
    <property type="entry name" value="WD_REPEATS_1"/>
    <property type="match status" value="1"/>
</dbReference>
<dbReference type="CDD" id="cd00200">
    <property type="entry name" value="WD40"/>
    <property type="match status" value="1"/>
</dbReference>
<feature type="repeat" description="WD" evidence="4">
    <location>
        <begin position="594"/>
        <end position="627"/>
    </location>
</feature>
<dbReference type="PANTHER" id="PTHR15622:SF2">
    <property type="entry name" value="U4_U6 SMALL NUCLEAR RIBONUCLEOPROTEIN PRP4"/>
    <property type="match status" value="1"/>
</dbReference>
<evidence type="ECO:0000313" key="6">
    <source>
        <dbReference type="EMBL" id="TFK89049.1"/>
    </source>
</evidence>
<feature type="region of interest" description="Disordered" evidence="5">
    <location>
        <begin position="264"/>
        <end position="292"/>
    </location>
</feature>
<dbReference type="Gene3D" id="2.130.10.10">
    <property type="entry name" value="YVTN repeat-like/Quinoprotein amine dehydrogenase"/>
    <property type="match status" value="2"/>
</dbReference>
<evidence type="ECO:0000256" key="5">
    <source>
        <dbReference type="SAM" id="MobiDB-lite"/>
    </source>
</evidence>
<feature type="repeat" description="WD" evidence="4">
    <location>
        <begin position="685"/>
        <end position="726"/>
    </location>
</feature>
<dbReference type="PROSITE" id="PS50082">
    <property type="entry name" value="WD_REPEATS_2"/>
    <property type="match status" value="8"/>
</dbReference>
<dbReference type="SMART" id="SM00320">
    <property type="entry name" value="WD40"/>
    <property type="match status" value="8"/>
</dbReference>
<dbReference type="PROSITE" id="PS50294">
    <property type="entry name" value="WD_REPEATS_REGION"/>
    <property type="match status" value="6"/>
</dbReference>
<accession>A0A5C3PJH0</accession>
<dbReference type="Pfam" id="PF00400">
    <property type="entry name" value="WD40"/>
    <property type="match status" value="8"/>
</dbReference>
<keyword evidence="1 4" id="KW-0853">WD repeat</keyword>
<dbReference type="AlphaFoldDB" id="A0A5C3PJH0"/>
<dbReference type="InterPro" id="IPR036322">
    <property type="entry name" value="WD40_repeat_dom_sf"/>
</dbReference>
<proteinExistence type="predicted"/>
<dbReference type="SUPFAM" id="SSF50978">
    <property type="entry name" value="WD40 repeat-like"/>
    <property type="match status" value="1"/>
</dbReference>
<keyword evidence="2" id="KW-0677">Repeat</keyword>
<evidence type="ECO:0000313" key="7">
    <source>
        <dbReference type="Proteomes" id="UP000308197"/>
    </source>
</evidence>
<dbReference type="EMBL" id="ML211089">
    <property type="protein sequence ID" value="TFK89049.1"/>
    <property type="molecule type" value="Genomic_DNA"/>
</dbReference>
<dbReference type="InterPro" id="IPR001680">
    <property type="entry name" value="WD40_rpt"/>
</dbReference>
<keyword evidence="3" id="KW-0833">Ubl conjugation pathway</keyword>
<evidence type="ECO:0000256" key="1">
    <source>
        <dbReference type="ARBA" id="ARBA00022574"/>
    </source>
</evidence>
<protein>
    <submittedName>
        <fullName evidence="6">WD40 repeat-like protein</fullName>
    </submittedName>
</protein>
<dbReference type="Proteomes" id="UP000308197">
    <property type="component" value="Unassembled WGS sequence"/>
</dbReference>
<dbReference type="InterPro" id="IPR051983">
    <property type="entry name" value="WSB_SOCS-box_domain"/>
</dbReference>
<name>A0A5C3PJH0_9APHY</name>
<organism evidence="6 7">
    <name type="scientific">Polyporus arcularius HHB13444</name>
    <dbReference type="NCBI Taxonomy" id="1314778"/>
    <lineage>
        <taxon>Eukaryota</taxon>
        <taxon>Fungi</taxon>
        <taxon>Dikarya</taxon>
        <taxon>Basidiomycota</taxon>
        <taxon>Agaricomycotina</taxon>
        <taxon>Agaricomycetes</taxon>
        <taxon>Polyporales</taxon>
        <taxon>Polyporaceae</taxon>
        <taxon>Polyporus</taxon>
    </lineage>
</organism>
<feature type="repeat" description="WD" evidence="4">
    <location>
        <begin position="559"/>
        <end position="593"/>
    </location>
</feature>
<feature type="repeat" description="WD" evidence="4">
    <location>
        <begin position="727"/>
        <end position="758"/>
    </location>
</feature>
<dbReference type="GO" id="GO:0000209">
    <property type="term" value="P:protein polyubiquitination"/>
    <property type="evidence" value="ECO:0007669"/>
    <property type="project" value="TreeGrafter"/>
</dbReference>
<feature type="repeat" description="WD" evidence="4">
    <location>
        <begin position="643"/>
        <end position="684"/>
    </location>
</feature>
<dbReference type="InterPro" id="IPR019775">
    <property type="entry name" value="WD40_repeat_CS"/>
</dbReference>
<reference evidence="6 7" key="1">
    <citation type="journal article" date="2019" name="Nat. Ecol. Evol.">
        <title>Megaphylogeny resolves global patterns of mushroom evolution.</title>
        <authorList>
            <person name="Varga T."/>
            <person name="Krizsan K."/>
            <person name="Foldi C."/>
            <person name="Dima B."/>
            <person name="Sanchez-Garcia M."/>
            <person name="Sanchez-Ramirez S."/>
            <person name="Szollosi G.J."/>
            <person name="Szarkandi J.G."/>
            <person name="Papp V."/>
            <person name="Albert L."/>
            <person name="Andreopoulos W."/>
            <person name="Angelini C."/>
            <person name="Antonin V."/>
            <person name="Barry K.W."/>
            <person name="Bougher N.L."/>
            <person name="Buchanan P."/>
            <person name="Buyck B."/>
            <person name="Bense V."/>
            <person name="Catcheside P."/>
            <person name="Chovatia M."/>
            <person name="Cooper J."/>
            <person name="Damon W."/>
            <person name="Desjardin D."/>
            <person name="Finy P."/>
            <person name="Geml J."/>
            <person name="Haridas S."/>
            <person name="Hughes K."/>
            <person name="Justo A."/>
            <person name="Karasinski D."/>
            <person name="Kautmanova I."/>
            <person name="Kiss B."/>
            <person name="Kocsube S."/>
            <person name="Kotiranta H."/>
            <person name="LaButti K.M."/>
            <person name="Lechner B.E."/>
            <person name="Liimatainen K."/>
            <person name="Lipzen A."/>
            <person name="Lukacs Z."/>
            <person name="Mihaltcheva S."/>
            <person name="Morgado L.N."/>
            <person name="Niskanen T."/>
            <person name="Noordeloos M.E."/>
            <person name="Ohm R.A."/>
            <person name="Ortiz-Santana B."/>
            <person name="Ovrebo C."/>
            <person name="Racz N."/>
            <person name="Riley R."/>
            <person name="Savchenko A."/>
            <person name="Shiryaev A."/>
            <person name="Soop K."/>
            <person name="Spirin V."/>
            <person name="Szebenyi C."/>
            <person name="Tomsovsky M."/>
            <person name="Tulloss R.E."/>
            <person name="Uehling J."/>
            <person name="Grigoriev I.V."/>
            <person name="Vagvolgyi C."/>
            <person name="Papp T."/>
            <person name="Martin F.M."/>
            <person name="Miettinen O."/>
            <person name="Hibbett D.S."/>
            <person name="Nagy L.G."/>
        </authorList>
    </citation>
    <scope>NUCLEOTIDE SEQUENCE [LARGE SCALE GENOMIC DNA]</scope>
    <source>
        <strain evidence="6 7">HHB13444</strain>
    </source>
</reference>
<sequence>MPVCSHSLSSAALPYFYRWTPGHRSLRFHHSTMSTSPWDIYAEQLFSLGYGYPLWIPEPNQHEVDIGDVGWIQDGEFCTIFNTRKPEDSPVNIDKGVPPHFDMFSPPNSHIYARQGIMPKMVCSRGIRAMDAETKVGAATTDPPVSGGAGIKFISTTSAGALVFLDSPGQSEVLRSKRRIVNYMYDNHQSWLEFANASDSFGLDLKEEDIIFVCGTIKTTKWAVAAFQGNNFRQKEGFVTGQFGPHASVDLSISISDQILPTEHYRHGPQRRPRSIPFDRPSKCPESTEPDVPHPPDQCLFVHYYKMKRRPSACMVDSELERGAGSPQLPPELDEAWVDEFESEQRVDIIQASDPLNILLDYILSHSVETKVAIASDLDLYAIFANREFPRASDMIAALEEVQPIIEVDDRFFGTILVDYYANDSLPKDDGLPEDEQVEPMEPPEPLAPAFDKDCDDPGRRQLTARVFDAVHKGRVTAFTYAADGSVVASGSEDTDVLIWDVREWVAQTRLEGHEDTVSALAFSRDNSVLASASPGENIILWDAKGGEFLREIVPDAAVDSLAYTPDGTKLIAGASDGSLLVWSSTTYNLEKTITKNTDSVTFIVFSPDGRRMATGGTGSVCYIWEIVQLAAEKPHPLSVLTVEENHATIYAAAFSPDGQRVVTASDDGSSRIWEAGTGEALLIMHEHTGPVWSVAFSPDAKRVASGSGDSTVKVCDSYTGERLLSLEGHKGIIHAVQFSPDGRWIASAASDHTVRLWGANDGLCARIYNEHKDSVTSVVFLPNQQLLASGSYDGTIQMCRLPLPGQSHVEA</sequence>
<feature type="repeat" description="WD" evidence="4">
    <location>
        <begin position="469"/>
        <end position="503"/>
    </location>
</feature>
<evidence type="ECO:0000256" key="3">
    <source>
        <dbReference type="ARBA" id="ARBA00022786"/>
    </source>
</evidence>
<evidence type="ECO:0000256" key="2">
    <source>
        <dbReference type="ARBA" id="ARBA00022737"/>
    </source>
</evidence>
<keyword evidence="7" id="KW-1185">Reference proteome</keyword>
<feature type="repeat" description="WD" evidence="4">
    <location>
        <begin position="769"/>
        <end position="799"/>
    </location>
</feature>
<dbReference type="STRING" id="1314778.A0A5C3PJH0"/>